<name>A0ABS6BV23_9CLOT</name>
<dbReference type="EMBL" id="JAHLDV010000035">
    <property type="protein sequence ID" value="MBU3160774.1"/>
    <property type="molecule type" value="Genomic_DNA"/>
</dbReference>
<feature type="transmembrane region" description="Helical" evidence="1">
    <location>
        <begin position="100"/>
        <end position="118"/>
    </location>
</feature>
<keyword evidence="1" id="KW-1133">Transmembrane helix</keyword>
<dbReference type="Pfam" id="PF06304">
    <property type="entry name" value="DUF1048"/>
    <property type="match status" value="1"/>
</dbReference>
<evidence type="ECO:0000313" key="2">
    <source>
        <dbReference type="EMBL" id="MBU3160774.1"/>
    </source>
</evidence>
<dbReference type="RefSeq" id="WP_216150225.1">
    <property type="nucleotide sequence ID" value="NZ_JAHLDV010000035.1"/>
</dbReference>
<dbReference type="Proteomes" id="UP000776252">
    <property type="component" value="Unassembled WGS sequence"/>
</dbReference>
<keyword evidence="1" id="KW-0812">Transmembrane</keyword>
<feature type="transmembrane region" description="Helical" evidence="1">
    <location>
        <begin position="124"/>
        <end position="145"/>
    </location>
</feature>
<evidence type="ECO:0000256" key="1">
    <source>
        <dbReference type="SAM" id="Phobius"/>
    </source>
</evidence>
<comment type="caution">
    <text evidence="2">The sequence shown here is derived from an EMBL/GenBank/DDBJ whole genome shotgun (WGS) entry which is preliminary data.</text>
</comment>
<gene>
    <name evidence="2" type="ORF">KPL37_13590</name>
</gene>
<proteinExistence type="predicted"/>
<sequence length="235" mass="27386">MLLECRLKVTRFKQQKKLNTSNLYLYKSITSYIQNSELRGTEKEEILQQVMDMMLQAQIEDKPMTLIIGNDYEEFCNSIIDEYSSDKSENYRVINYIQKSLLFTIILLFLFSMIRKITHPSIDLGITVDFLITSIAISFIMLPAIKKRNQERSSSQVFWYQELYAMGSDLSKSDVFSFFIAICTVGAIRLILLKILGTKIFTYTITLYSCIQDVGLILVIIIILECYKRMYNKGR</sequence>
<protein>
    <submittedName>
        <fullName evidence="2">DUF1048 domain-containing protein</fullName>
    </submittedName>
</protein>
<keyword evidence="3" id="KW-1185">Reference proteome</keyword>
<accession>A0ABS6BV23</accession>
<organism evidence="2 3">
    <name type="scientific">Clostridium frigoris</name>
    <dbReference type="NCBI Taxonomy" id="205327"/>
    <lineage>
        <taxon>Bacteria</taxon>
        <taxon>Bacillati</taxon>
        <taxon>Bacillota</taxon>
        <taxon>Clostridia</taxon>
        <taxon>Eubacteriales</taxon>
        <taxon>Clostridiaceae</taxon>
        <taxon>Clostridium</taxon>
    </lineage>
</organism>
<reference evidence="2 3" key="1">
    <citation type="submission" date="2021-06" db="EMBL/GenBank/DDBJ databases">
        <title>Clostridia strains as spoilage organisms.</title>
        <authorList>
            <person name="Wambui J."/>
            <person name="Stephan R."/>
            <person name="Stevens M.J.A."/>
        </authorList>
    </citation>
    <scope>NUCLEOTIDE SEQUENCE [LARGE SCALE GENOMIC DNA]</scope>
    <source>
        <strain evidence="2 3">DSM 14204</strain>
    </source>
</reference>
<feature type="transmembrane region" description="Helical" evidence="1">
    <location>
        <begin position="175"/>
        <end position="193"/>
    </location>
</feature>
<dbReference type="InterPro" id="IPR008316">
    <property type="entry name" value="UCP029876"/>
</dbReference>
<keyword evidence="1" id="KW-0472">Membrane</keyword>
<evidence type="ECO:0000313" key="3">
    <source>
        <dbReference type="Proteomes" id="UP000776252"/>
    </source>
</evidence>
<feature type="transmembrane region" description="Helical" evidence="1">
    <location>
        <begin position="205"/>
        <end position="227"/>
    </location>
</feature>